<name>A0A3P6RIQ7_CYLGO</name>
<gene>
    <name evidence="4" type="ORF">CGOC_LOCUS4589</name>
</gene>
<accession>A0A3P6RIQ7</accession>
<dbReference type="OrthoDB" id="1937934at2759"/>
<feature type="compositionally biased region" description="Basic and acidic residues" evidence="2">
    <location>
        <begin position="1"/>
        <end position="12"/>
    </location>
</feature>
<reference evidence="4 5" key="1">
    <citation type="submission" date="2018-11" db="EMBL/GenBank/DDBJ databases">
        <authorList>
            <consortium name="Pathogen Informatics"/>
        </authorList>
    </citation>
    <scope>NUCLEOTIDE SEQUENCE [LARGE SCALE GENOMIC DNA]</scope>
</reference>
<evidence type="ECO:0000313" key="4">
    <source>
        <dbReference type="EMBL" id="VDK59227.1"/>
    </source>
</evidence>
<evidence type="ECO:0000256" key="1">
    <source>
        <dbReference type="PROSITE-ProRule" id="PRU00117"/>
    </source>
</evidence>
<dbReference type="Gene3D" id="3.30.1370.10">
    <property type="entry name" value="K Homology domain, type 1"/>
    <property type="match status" value="1"/>
</dbReference>
<dbReference type="InterPro" id="IPR004088">
    <property type="entry name" value="KH_dom_type_1"/>
</dbReference>
<keyword evidence="1" id="KW-0694">RNA-binding</keyword>
<dbReference type="EMBL" id="UYRV01012860">
    <property type="protein sequence ID" value="VDK59227.1"/>
    <property type="molecule type" value="Genomic_DNA"/>
</dbReference>
<sequence>MKREHTDDDRYGNSRNSKRQRGDGFSEALAQGKFELRVLVSSKCAGAIIGKGGENIKRLRNQVRHVYFEFGGCRGLRSISKNFIRTLSHLHVHKAFE</sequence>
<protein>
    <recommendedName>
        <fullName evidence="3">K Homology domain-containing protein</fullName>
    </recommendedName>
</protein>
<feature type="region of interest" description="Disordered" evidence="2">
    <location>
        <begin position="1"/>
        <end position="24"/>
    </location>
</feature>
<dbReference type="Proteomes" id="UP000271889">
    <property type="component" value="Unassembled WGS sequence"/>
</dbReference>
<proteinExistence type="predicted"/>
<keyword evidence="5" id="KW-1185">Reference proteome</keyword>
<dbReference type="AlphaFoldDB" id="A0A3P6RIQ7"/>
<dbReference type="GO" id="GO:0003723">
    <property type="term" value="F:RNA binding"/>
    <property type="evidence" value="ECO:0007669"/>
    <property type="project" value="UniProtKB-UniRule"/>
</dbReference>
<evidence type="ECO:0000259" key="3">
    <source>
        <dbReference type="Pfam" id="PF00013"/>
    </source>
</evidence>
<dbReference type="Pfam" id="PF00013">
    <property type="entry name" value="KH_1"/>
    <property type="match status" value="1"/>
</dbReference>
<evidence type="ECO:0000313" key="5">
    <source>
        <dbReference type="Proteomes" id="UP000271889"/>
    </source>
</evidence>
<dbReference type="InterPro" id="IPR036612">
    <property type="entry name" value="KH_dom_type_1_sf"/>
</dbReference>
<evidence type="ECO:0000256" key="2">
    <source>
        <dbReference type="SAM" id="MobiDB-lite"/>
    </source>
</evidence>
<dbReference type="PROSITE" id="PS50084">
    <property type="entry name" value="KH_TYPE_1"/>
    <property type="match status" value="1"/>
</dbReference>
<dbReference type="SUPFAM" id="SSF54791">
    <property type="entry name" value="Eukaryotic type KH-domain (KH-domain type I)"/>
    <property type="match status" value="1"/>
</dbReference>
<organism evidence="4 5">
    <name type="scientific">Cylicostephanus goldi</name>
    <name type="common">Nematode worm</name>
    <dbReference type="NCBI Taxonomy" id="71465"/>
    <lineage>
        <taxon>Eukaryota</taxon>
        <taxon>Metazoa</taxon>
        <taxon>Ecdysozoa</taxon>
        <taxon>Nematoda</taxon>
        <taxon>Chromadorea</taxon>
        <taxon>Rhabditida</taxon>
        <taxon>Rhabditina</taxon>
        <taxon>Rhabditomorpha</taxon>
        <taxon>Strongyloidea</taxon>
        <taxon>Strongylidae</taxon>
        <taxon>Cylicostephanus</taxon>
    </lineage>
</organism>
<feature type="domain" description="K Homology" evidence="3">
    <location>
        <begin position="36"/>
        <end position="62"/>
    </location>
</feature>